<dbReference type="PANTHER" id="PTHR46825">
    <property type="entry name" value="D-ALANYL-D-ALANINE-CARBOXYPEPTIDASE/ENDOPEPTIDASE AMPH"/>
    <property type="match status" value="1"/>
</dbReference>
<dbReference type="SUPFAM" id="SSF48452">
    <property type="entry name" value="TPR-like"/>
    <property type="match status" value="1"/>
</dbReference>
<comment type="caution">
    <text evidence="3">The sequence shown here is derived from an EMBL/GenBank/DDBJ whole genome shotgun (WGS) entry which is preliminary data.</text>
</comment>
<gene>
    <name evidence="3" type="ORF">ACFPFU_21865</name>
</gene>
<dbReference type="PROSITE" id="PS50005">
    <property type="entry name" value="TPR"/>
    <property type="match status" value="1"/>
</dbReference>
<dbReference type="SUPFAM" id="SSF56601">
    <property type="entry name" value="beta-lactamase/transpeptidase-like"/>
    <property type="match status" value="1"/>
</dbReference>
<dbReference type="RefSeq" id="WP_377068142.1">
    <property type="nucleotide sequence ID" value="NZ_JBHSJJ010000017.1"/>
</dbReference>
<accession>A0ABV9T6J0</accession>
<dbReference type="EMBL" id="JBHSJJ010000017">
    <property type="protein sequence ID" value="MFC4874366.1"/>
    <property type="molecule type" value="Genomic_DNA"/>
</dbReference>
<dbReference type="InterPro" id="IPR012338">
    <property type="entry name" value="Beta-lactam/transpept-like"/>
</dbReference>
<feature type="domain" description="Beta-lactamase-related" evidence="2">
    <location>
        <begin position="48"/>
        <end position="374"/>
    </location>
</feature>
<dbReference type="InterPro" id="IPR050491">
    <property type="entry name" value="AmpC-like"/>
</dbReference>
<dbReference type="PROSITE" id="PS51257">
    <property type="entry name" value="PROKAR_LIPOPROTEIN"/>
    <property type="match status" value="1"/>
</dbReference>
<dbReference type="InterPro" id="IPR019734">
    <property type="entry name" value="TPR_rpt"/>
</dbReference>
<organism evidence="3 4">
    <name type="scientific">Negadavirga shengliensis</name>
    <dbReference type="NCBI Taxonomy" id="1389218"/>
    <lineage>
        <taxon>Bacteria</taxon>
        <taxon>Pseudomonadati</taxon>
        <taxon>Bacteroidota</taxon>
        <taxon>Cytophagia</taxon>
        <taxon>Cytophagales</taxon>
        <taxon>Cyclobacteriaceae</taxon>
        <taxon>Negadavirga</taxon>
    </lineage>
</organism>
<dbReference type="InterPro" id="IPR001466">
    <property type="entry name" value="Beta-lactam-related"/>
</dbReference>
<evidence type="ECO:0000256" key="1">
    <source>
        <dbReference type="PROSITE-ProRule" id="PRU00339"/>
    </source>
</evidence>
<reference evidence="4" key="1">
    <citation type="journal article" date="2019" name="Int. J. Syst. Evol. Microbiol.">
        <title>The Global Catalogue of Microorganisms (GCM) 10K type strain sequencing project: providing services to taxonomists for standard genome sequencing and annotation.</title>
        <authorList>
            <consortium name="The Broad Institute Genomics Platform"/>
            <consortium name="The Broad Institute Genome Sequencing Center for Infectious Disease"/>
            <person name="Wu L."/>
            <person name="Ma J."/>
        </authorList>
    </citation>
    <scope>NUCLEOTIDE SEQUENCE [LARGE SCALE GENOMIC DNA]</scope>
    <source>
        <strain evidence="4">CGMCC 4.7466</strain>
    </source>
</reference>
<evidence type="ECO:0000259" key="2">
    <source>
        <dbReference type="Pfam" id="PF00144"/>
    </source>
</evidence>
<proteinExistence type="predicted"/>
<dbReference type="InterPro" id="IPR011990">
    <property type="entry name" value="TPR-like_helical_dom_sf"/>
</dbReference>
<protein>
    <submittedName>
        <fullName evidence="3">Serine hydrolase</fullName>
    </submittedName>
</protein>
<dbReference type="GO" id="GO:0016787">
    <property type="term" value="F:hydrolase activity"/>
    <property type="evidence" value="ECO:0007669"/>
    <property type="project" value="UniProtKB-KW"/>
</dbReference>
<dbReference type="Gene3D" id="3.40.710.10">
    <property type="entry name" value="DD-peptidase/beta-lactamase superfamily"/>
    <property type="match status" value="1"/>
</dbReference>
<sequence length="602" mass="67316">MKNSLVLIIMWIGGFTACTCSGTKDTVRQVETNLIGPVYIEGDPTWTIEARMAHYGVPGVSIAVIADNKIEWSKSYGVMDKESKKRVTNRTLFQAGSISKPVAAYGALRLVLENKIALDEDINSYLKTWHLPDNEWTARKKVTLRQLLSHTAGTTVHGFLGYSPDLPVPTLSQVLDGLEPANSAAIRVDKLPGESFRYSGGGYCIAQQMMMDIQGKSFPDLMEELILQPLGMENSTYEQPLQDGQLDMAATGYLPDGSMTKGKRHTYPEMAAAGLWTTAEDLAKFAINVQQAYAGKDNRILSQEMAKAMLTSNVSDFIGLGIFLDKRKDDLYFGHGGWDEGFSSQLAAHTEKGYGVVVLTNANQPEFIAELIRSVALTYKWDNFVPVYRSLPDRTALEIDGRYRKGHDELIAVYRKDDALLKKSLSGGNVELVRIADSTFIAREQLQPLRFRMNKQTGKLELMLLNPYTEKAESVYSHMKAEEKLPIERLFEGDFDGALDAYRNLAETDPGDPAIDEDRLNQMGYRLLAAKKPRLAQQLFEINMLLYPNSSNVYDSYAEACMELGEWDMAVANYQKSLAMDPDNHNATKMLARIQQEKDARK</sequence>
<name>A0ABV9T6J0_9BACT</name>
<feature type="repeat" description="TPR" evidence="1">
    <location>
        <begin position="551"/>
        <end position="584"/>
    </location>
</feature>
<dbReference type="Proteomes" id="UP001595818">
    <property type="component" value="Unassembled WGS sequence"/>
</dbReference>
<dbReference type="Pfam" id="PF00144">
    <property type="entry name" value="Beta-lactamase"/>
    <property type="match status" value="1"/>
</dbReference>
<evidence type="ECO:0000313" key="3">
    <source>
        <dbReference type="EMBL" id="MFC4874366.1"/>
    </source>
</evidence>
<keyword evidence="4" id="KW-1185">Reference proteome</keyword>
<dbReference type="PANTHER" id="PTHR46825:SF12">
    <property type="entry name" value="PENICILLIN-BINDING PROTEIN 4"/>
    <property type="match status" value="1"/>
</dbReference>
<dbReference type="Gene3D" id="1.25.40.10">
    <property type="entry name" value="Tetratricopeptide repeat domain"/>
    <property type="match status" value="1"/>
</dbReference>
<keyword evidence="3" id="KW-0378">Hydrolase</keyword>
<evidence type="ECO:0000313" key="4">
    <source>
        <dbReference type="Proteomes" id="UP001595818"/>
    </source>
</evidence>
<keyword evidence="1" id="KW-0802">TPR repeat</keyword>